<proteinExistence type="predicted"/>
<dbReference type="Proteomes" id="UP000549134">
    <property type="component" value="Unassembled WGS sequence"/>
</dbReference>
<name>A0A7Y8AKN4_PSETO</name>
<dbReference type="RefSeq" id="WP_130886742.1">
    <property type="nucleotide sequence ID" value="NZ_CP020369.1"/>
</dbReference>
<organism evidence="1 2">
    <name type="scientific">Pseudomonas tolaasii</name>
    <dbReference type="NCBI Taxonomy" id="29442"/>
    <lineage>
        <taxon>Bacteria</taxon>
        <taxon>Pseudomonadati</taxon>
        <taxon>Pseudomonadota</taxon>
        <taxon>Gammaproteobacteria</taxon>
        <taxon>Pseudomonadales</taxon>
        <taxon>Pseudomonadaceae</taxon>
        <taxon>Pseudomonas</taxon>
    </lineage>
</organism>
<gene>
    <name evidence="1" type="ORF">HX787_00485</name>
</gene>
<evidence type="ECO:0008006" key="3">
    <source>
        <dbReference type="Google" id="ProtNLM"/>
    </source>
</evidence>
<evidence type="ECO:0000313" key="2">
    <source>
        <dbReference type="Proteomes" id="UP000549134"/>
    </source>
</evidence>
<accession>A0A7Y8AKN4</accession>
<dbReference type="EMBL" id="JACAQK010000001">
    <property type="protein sequence ID" value="NWD34318.1"/>
    <property type="molecule type" value="Genomic_DNA"/>
</dbReference>
<dbReference type="AlphaFoldDB" id="A0A7Y8AKN4"/>
<evidence type="ECO:0000313" key="1">
    <source>
        <dbReference type="EMBL" id="NWD34318.1"/>
    </source>
</evidence>
<reference evidence="1 2" key="1">
    <citation type="submission" date="2020-04" db="EMBL/GenBank/DDBJ databases">
        <title>Molecular characterization of pseudomonads from Agaricus bisporus reveal novel blotch 2 pathogens in Western Europe.</title>
        <authorList>
            <person name="Taparia T."/>
            <person name="Krijger M."/>
            <person name="Haynes E."/>
            <person name="Elpinstone J.G."/>
            <person name="Noble R."/>
            <person name="Van Der Wolf J."/>
        </authorList>
    </citation>
    <scope>NUCLEOTIDE SEQUENCE [LARGE SCALE GENOMIC DNA]</scope>
    <source>
        <strain evidence="1 2">IPO3746</strain>
    </source>
</reference>
<dbReference type="GeneID" id="55849463"/>
<protein>
    <recommendedName>
        <fullName evidence="3">DUF4350 domain-containing protein</fullName>
    </recommendedName>
</protein>
<comment type="caution">
    <text evidence="1">The sequence shown here is derived from an EMBL/GenBank/DDBJ whole genome shotgun (WGS) entry which is preliminary data.</text>
</comment>
<sequence>MSDSNQSPRDVSCCVNAVACDHCPEGCGDDGANVHVHVHVHHHHHCCRPAPVEPAVVPEEKPKVLPTINIGYVGLSLGSPSHPKPLPQIGSPSNYGATGIYNKVAAIKFIDASTDVIGSSLTAQQLLAKYPMLSIGLYNSAFNPTEAQRFREYVKAGGVMWITSDQAASPGAANVLTQFGHTGSFAGTVAAPYSGVSSATETSSSYFGDSTGVPLSGNAKFVIASSQPPPGSRVLATSGPEPIVWLPGGTGECVVWTADADLLSINIDGTNVDSPQERFLQNLFAFLIDKVLMNTQ</sequence>